<keyword evidence="3" id="KW-1185">Reference proteome</keyword>
<accession>A0A1E7F3W8</accession>
<dbReference type="Proteomes" id="UP000095751">
    <property type="component" value="Unassembled WGS sequence"/>
</dbReference>
<organism evidence="2 3">
    <name type="scientific">Fragilariopsis cylindrus CCMP1102</name>
    <dbReference type="NCBI Taxonomy" id="635003"/>
    <lineage>
        <taxon>Eukaryota</taxon>
        <taxon>Sar</taxon>
        <taxon>Stramenopiles</taxon>
        <taxon>Ochrophyta</taxon>
        <taxon>Bacillariophyta</taxon>
        <taxon>Bacillariophyceae</taxon>
        <taxon>Bacillariophycidae</taxon>
        <taxon>Bacillariales</taxon>
        <taxon>Bacillariaceae</taxon>
        <taxon>Fragilariopsis</taxon>
    </lineage>
</organism>
<dbReference type="InParanoid" id="A0A1E7F3W8"/>
<dbReference type="PANTHER" id="PTHR47032">
    <property type="entry name" value="UDP-D-XYLOSE:L-FUCOSE ALPHA-1,3-D-XYLOSYLTRANSFERASE-RELATED"/>
    <property type="match status" value="1"/>
</dbReference>
<dbReference type="KEGG" id="fcy:FRACYDRAFT_227597"/>
<evidence type="ECO:0000313" key="3">
    <source>
        <dbReference type="Proteomes" id="UP000095751"/>
    </source>
</evidence>
<gene>
    <name evidence="2" type="ORF">FRACYDRAFT_227597</name>
</gene>
<reference evidence="2 3" key="1">
    <citation type="submission" date="2016-09" db="EMBL/GenBank/DDBJ databases">
        <title>Extensive genetic diversity and differential bi-allelic expression allows diatom success in the polar Southern Ocean.</title>
        <authorList>
            <consortium name="DOE Joint Genome Institute"/>
            <person name="Mock T."/>
            <person name="Otillar R.P."/>
            <person name="Strauss J."/>
            <person name="Dupont C."/>
            <person name="Frickenhaus S."/>
            <person name="Maumus F."/>
            <person name="Mcmullan M."/>
            <person name="Sanges R."/>
            <person name="Schmutz J."/>
            <person name="Toseland A."/>
            <person name="Valas R."/>
            <person name="Veluchamy A."/>
            <person name="Ward B.J."/>
            <person name="Allen A."/>
            <person name="Barry K."/>
            <person name="Falciatore A."/>
            <person name="Ferrante M."/>
            <person name="Fortunato A.E."/>
            <person name="Gloeckner G."/>
            <person name="Gruber A."/>
            <person name="Hipkin R."/>
            <person name="Janech M."/>
            <person name="Kroth P."/>
            <person name="Leese F."/>
            <person name="Lindquist E."/>
            <person name="Lyon B.R."/>
            <person name="Martin J."/>
            <person name="Mayer C."/>
            <person name="Parker M."/>
            <person name="Quesneville H."/>
            <person name="Raymond J."/>
            <person name="Uhlig C."/>
            <person name="Valentin K.U."/>
            <person name="Worden A.Z."/>
            <person name="Armbrust E.V."/>
            <person name="Bowler C."/>
            <person name="Green B."/>
            <person name="Moulton V."/>
            <person name="Van Oosterhout C."/>
            <person name="Grigoriev I."/>
        </authorList>
    </citation>
    <scope>NUCLEOTIDE SEQUENCE [LARGE SCALE GENOMIC DNA]</scope>
    <source>
        <strain evidence="2 3">CCMP1102</strain>
    </source>
</reference>
<protein>
    <recommendedName>
        <fullName evidence="1">Nucleotide-diphospho-sugar transferase domain-containing protein</fullName>
    </recommendedName>
</protein>
<dbReference type="EMBL" id="KV784364">
    <property type="protein sequence ID" value="OEU12872.1"/>
    <property type="molecule type" value="Genomic_DNA"/>
</dbReference>
<evidence type="ECO:0000313" key="2">
    <source>
        <dbReference type="EMBL" id="OEU12872.1"/>
    </source>
</evidence>
<dbReference type="AlphaFoldDB" id="A0A1E7F3W8"/>
<proteinExistence type="predicted"/>
<dbReference type="GO" id="GO:0005794">
    <property type="term" value="C:Golgi apparatus"/>
    <property type="evidence" value="ECO:0007669"/>
    <property type="project" value="TreeGrafter"/>
</dbReference>
<dbReference type="Pfam" id="PF03407">
    <property type="entry name" value="Nucleotid_trans"/>
    <property type="match status" value="1"/>
</dbReference>
<feature type="domain" description="Nucleotide-diphospho-sugar transferase" evidence="1">
    <location>
        <begin position="3"/>
        <end position="167"/>
    </location>
</feature>
<dbReference type="InterPro" id="IPR052636">
    <property type="entry name" value="UDP-D-xylose:L-fucose_XylT"/>
</dbReference>
<dbReference type="OrthoDB" id="43118at2759"/>
<dbReference type="InterPro" id="IPR005069">
    <property type="entry name" value="Nucl-diP-sugar_transferase"/>
</dbReference>
<dbReference type="PANTHER" id="PTHR47032:SF1">
    <property type="entry name" value="UDP-D-XYLOSE:L-FUCOSE ALPHA-1,3-D-XYLOSYLTRANSFERASE-RELATED"/>
    <property type="match status" value="1"/>
</dbReference>
<sequence length="246" mass="28847">MFAKIYSVHLVSQLGYNFLFQDVDVLWYKNPLNWFNNETNPYYDRDIYFQDDGSRTLHFAPYSANTGFYFVRNNERTKYFFNSLLMAGDLVISTFSHQTALVALLAEHSSMYGLKVKVWSRDKEEFPGGVHYHQRPTFMKQMINGTVHPYIFHMSWTANKNDKIKYMQQMGEWYLDEERMSVATKTYSAAIDNKGDNDNIIGDQYHHNTPDCCSVKPIVKCHYRDKPSIIPCTDSPLIDKDGESFW</sequence>
<name>A0A1E7F3W8_9STRA</name>
<evidence type="ECO:0000259" key="1">
    <source>
        <dbReference type="Pfam" id="PF03407"/>
    </source>
</evidence>
<dbReference type="GO" id="GO:0016757">
    <property type="term" value="F:glycosyltransferase activity"/>
    <property type="evidence" value="ECO:0007669"/>
    <property type="project" value="TreeGrafter"/>
</dbReference>